<dbReference type="OrthoDB" id="9794455at2"/>
<gene>
    <name evidence="3" type="ORF">SAMN04487960_104187</name>
</gene>
<dbReference type="EMBL" id="FNNE01000004">
    <property type="protein sequence ID" value="SDW80715.1"/>
    <property type="molecule type" value="Genomic_DNA"/>
</dbReference>
<sequence>MNYVSKAGMASLIAIFGLTAVGCDGDDGQDGAHTRVLDLAPGPVCANGGVEFGMGFDSNGDGELSDDEITETKVVCNGEDGANGTNALVNLTAELAGGNCEAGGYRVDTGLDNGDGGGTAGNSLLEAGEVDTTSYVCHGVDGFTVLTTLTAAAPASCPDGGQRLDIGLDNGDNSGTARDGTLQTGEIDSTGYICSGTDGASGSDGQTTLVKQDTPSITDCPYGGVTVTSGLDNGDGGGTASNAVLESGEVDYTHHVCNGDQGGGGSQLVDSNGAVLGSVLGATLTEITLRTPDPYNYLLNIAWDGSFLDKFTVYSAAGCTGDAHIYIDGTPNVSIPAKSAFWAGKEGQFMVPNGTGSIANQSLSYESFWEAGNCTELTGSEDMWAATLMSATSIGLPATITPPLSLQ</sequence>
<feature type="region of interest" description="Disordered" evidence="1">
    <location>
        <begin position="193"/>
        <end position="214"/>
    </location>
</feature>
<dbReference type="Pfam" id="PF23657">
    <property type="entry name" value="DUF7151"/>
    <property type="match status" value="3"/>
</dbReference>
<feature type="domain" description="DUF7151" evidence="2">
    <location>
        <begin position="36"/>
        <end position="76"/>
    </location>
</feature>
<dbReference type="InterPro" id="IPR055575">
    <property type="entry name" value="DUF7151"/>
</dbReference>
<dbReference type="AlphaFoldDB" id="A0A1H2WJG0"/>
<evidence type="ECO:0000313" key="4">
    <source>
        <dbReference type="Proteomes" id="UP000199675"/>
    </source>
</evidence>
<dbReference type="InterPro" id="IPR018247">
    <property type="entry name" value="EF_Hand_1_Ca_BS"/>
</dbReference>
<feature type="compositionally biased region" description="Polar residues" evidence="1">
    <location>
        <begin position="198"/>
        <end position="214"/>
    </location>
</feature>
<proteinExistence type="predicted"/>
<feature type="domain" description="DUF7151" evidence="2">
    <location>
        <begin position="86"/>
        <end position="137"/>
    </location>
</feature>
<organism evidence="3 4">
    <name type="scientific">Marinobacter mobilis</name>
    <dbReference type="NCBI Taxonomy" id="488533"/>
    <lineage>
        <taxon>Bacteria</taxon>
        <taxon>Pseudomonadati</taxon>
        <taxon>Pseudomonadota</taxon>
        <taxon>Gammaproteobacteria</taxon>
        <taxon>Pseudomonadales</taxon>
        <taxon>Marinobacteraceae</taxon>
        <taxon>Marinobacter</taxon>
    </lineage>
</organism>
<keyword evidence="4" id="KW-1185">Reference proteome</keyword>
<accession>A0A1H2WJG0</accession>
<dbReference type="PROSITE" id="PS00018">
    <property type="entry name" value="EF_HAND_1"/>
    <property type="match status" value="1"/>
</dbReference>
<evidence type="ECO:0000313" key="3">
    <source>
        <dbReference type="EMBL" id="SDW80715.1"/>
    </source>
</evidence>
<name>A0A1H2WJG0_9GAMM</name>
<dbReference type="RefSeq" id="WP_091812427.1">
    <property type="nucleotide sequence ID" value="NZ_FNNE01000004.1"/>
</dbReference>
<evidence type="ECO:0000259" key="2">
    <source>
        <dbReference type="Pfam" id="PF23657"/>
    </source>
</evidence>
<dbReference type="STRING" id="488533.SAMN04487960_104187"/>
<dbReference type="PROSITE" id="PS51257">
    <property type="entry name" value="PROKAR_LIPOPROTEIN"/>
    <property type="match status" value="1"/>
</dbReference>
<evidence type="ECO:0000256" key="1">
    <source>
        <dbReference type="SAM" id="MobiDB-lite"/>
    </source>
</evidence>
<feature type="domain" description="DUF7151" evidence="2">
    <location>
        <begin position="148"/>
        <end position="194"/>
    </location>
</feature>
<dbReference type="Proteomes" id="UP000199675">
    <property type="component" value="Unassembled WGS sequence"/>
</dbReference>
<protein>
    <recommendedName>
        <fullName evidence="2">DUF7151 domain-containing protein</fullName>
    </recommendedName>
</protein>
<reference evidence="3 4" key="1">
    <citation type="submission" date="2016-10" db="EMBL/GenBank/DDBJ databases">
        <authorList>
            <person name="de Groot N.N."/>
        </authorList>
    </citation>
    <scope>NUCLEOTIDE SEQUENCE [LARGE SCALE GENOMIC DNA]</scope>
    <source>
        <strain evidence="3 4">CGMCC 1.7059</strain>
    </source>
</reference>